<feature type="region of interest" description="Disordered" evidence="1">
    <location>
        <begin position="49"/>
        <end position="69"/>
    </location>
</feature>
<evidence type="ECO:0000256" key="1">
    <source>
        <dbReference type="SAM" id="MobiDB-lite"/>
    </source>
</evidence>
<evidence type="ECO:0000313" key="2">
    <source>
        <dbReference type="EMBL" id="KLL12990.1"/>
    </source>
</evidence>
<comment type="caution">
    <text evidence="2">The sequence shown here is derived from an EMBL/GenBank/DDBJ whole genome shotgun (WGS) entry which is preliminary data.</text>
</comment>
<sequence length="114" mass="12864">MTRRGDRVPRPADPDKWDLYAADNNAGRGWDGLCRSHPAAARAAFDAIQRDPHHHSQRQHPLKGSLGTRVIGGRPLPQWQYEATGGGRIWYCIDDERRRVWITYAGAAHPKATE</sequence>
<dbReference type="Proteomes" id="UP000035425">
    <property type="component" value="Unassembled WGS sequence"/>
</dbReference>
<reference evidence="2 3" key="1">
    <citation type="submission" date="2014-12" db="EMBL/GenBank/DDBJ databases">
        <title>Frankia sp. BMG5.1 draft genome.</title>
        <authorList>
            <person name="Gtari M."/>
            <person name="Ghodhbane-Gtari F."/>
            <person name="Nouioui I."/>
            <person name="Ktari A."/>
            <person name="Hezbri K."/>
            <person name="Mimouni W."/>
            <person name="Sbissi I."/>
            <person name="Ayari A."/>
            <person name="Yamanaka T."/>
            <person name="Normand P."/>
            <person name="Tisa L.S."/>
            <person name="Boudabous A."/>
        </authorList>
    </citation>
    <scope>NUCLEOTIDE SEQUENCE [LARGE SCALE GENOMIC DNA]</scope>
    <source>
        <strain evidence="2 3">BMG5.1</strain>
    </source>
</reference>
<organism evidence="2 3">
    <name type="scientific">Protofrankia coriariae</name>
    <dbReference type="NCBI Taxonomy" id="1562887"/>
    <lineage>
        <taxon>Bacteria</taxon>
        <taxon>Bacillati</taxon>
        <taxon>Actinomycetota</taxon>
        <taxon>Actinomycetes</taxon>
        <taxon>Frankiales</taxon>
        <taxon>Frankiaceae</taxon>
        <taxon>Protofrankia</taxon>
    </lineage>
</organism>
<name>A0ABR5F8H8_9ACTN</name>
<proteinExistence type="predicted"/>
<dbReference type="EMBL" id="JWIO01000001">
    <property type="protein sequence ID" value="KLL12990.1"/>
    <property type="molecule type" value="Genomic_DNA"/>
</dbReference>
<evidence type="ECO:0008006" key="4">
    <source>
        <dbReference type="Google" id="ProtNLM"/>
    </source>
</evidence>
<accession>A0ABR5F8H8</accession>
<keyword evidence="3" id="KW-1185">Reference proteome</keyword>
<protein>
    <recommendedName>
        <fullName evidence="4">Type II toxin-antitoxin system RelE/ParE family toxin</fullName>
    </recommendedName>
</protein>
<gene>
    <name evidence="2" type="ORF">FrCorBMG51_00020</name>
</gene>
<evidence type="ECO:0000313" key="3">
    <source>
        <dbReference type="Proteomes" id="UP000035425"/>
    </source>
</evidence>
<feature type="compositionally biased region" description="Basic residues" evidence="1">
    <location>
        <begin position="52"/>
        <end position="61"/>
    </location>
</feature>